<reference evidence="11" key="1">
    <citation type="journal article" date="2025" name="Foods">
        <title>Unveiling the Microbial Signatures of Arabica Coffee Cherries: Insights into Ripeness Specific Diversity, Functional Traits, and Implications for Quality and Safety.</title>
        <authorList>
            <consortium name="RefSeq"/>
            <person name="Tenea G.N."/>
            <person name="Cifuentes V."/>
            <person name="Reyes P."/>
            <person name="Cevallos-Vallejos M."/>
        </authorList>
    </citation>
    <scope>NUCLEOTIDE SEQUENCE [LARGE SCALE GENOMIC DNA]</scope>
</reference>
<evidence type="ECO:0000256" key="4">
    <source>
        <dbReference type="ARBA" id="ARBA00022679"/>
    </source>
</evidence>
<keyword evidence="7" id="KW-0067">ATP-binding</keyword>
<protein>
    <recommendedName>
        <fullName evidence="3">Isopentenyl phosphate kinase</fullName>
        <ecNumber evidence="2">2.7.4.26</ecNumber>
    </recommendedName>
</protein>
<dbReference type="NCBIfam" id="NF040647">
    <property type="entry name" value="IPPK_Arch"/>
    <property type="match status" value="1"/>
</dbReference>
<dbReference type="CDD" id="cd04241">
    <property type="entry name" value="AAK_FomA-like"/>
    <property type="match status" value="1"/>
</dbReference>
<proteinExistence type="inferred from homology"/>
<evidence type="ECO:0000256" key="6">
    <source>
        <dbReference type="ARBA" id="ARBA00022777"/>
    </source>
</evidence>
<dbReference type="InterPro" id="IPR036393">
    <property type="entry name" value="AceGlu_kinase-like_sf"/>
</dbReference>
<dbReference type="RefSeq" id="XP_027099908.1">
    <property type="nucleotide sequence ID" value="XM_027244107.2"/>
</dbReference>
<organism evidence="11 12">
    <name type="scientific">Coffea arabica</name>
    <name type="common">Arabian coffee</name>
    <dbReference type="NCBI Taxonomy" id="13443"/>
    <lineage>
        <taxon>Eukaryota</taxon>
        <taxon>Viridiplantae</taxon>
        <taxon>Streptophyta</taxon>
        <taxon>Embryophyta</taxon>
        <taxon>Tracheophyta</taxon>
        <taxon>Spermatophyta</taxon>
        <taxon>Magnoliopsida</taxon>
        <taxon>eudicotyledons</taxon>
        <taxon>Gunneridae</taxon>
        <taxon>Pentapetalae</taxon>
        <taxon>asterids</taxon>
        <taxon>lamiids</taxon>
        <taxon>Gentianales</taxon>
        <taxon>Rubiaceae</taxon>
        <taxon>Ixoroideae</taxon>
        <taxon>Gardenieae complex</taxon>
        <taxon>Bertiereae - Coffeeae clade</taxon>
        <taxon>Coffeeae</taxon>
        <taxon>Coffea</taxon>
    </lineage>
</organism>
<accession>A0A6P6VAG0</accession>
<gene>
    <name evidence="12" type="primary">LOC113719084</name>
</gene>
<keyword evidence="6" id="KW-0418">Kinase</keyword>
<keyword evidence="8" id="KW-0414">Isoprene biosynthesis</keyword>
<dbReference type="OrthoDB" id="1934954at2759"/>
<comment type="catalytic activity">
    <reaction evidence="9">
        <text>isopentenyl phosphate + ATP = isopentenyl diphosphate + ADP</text>
        <dbReference type="Rhea" id="RHEA:33963"/>
        <dbReference type="ChEBI" id="CHEBI:30616"/>
        <dbReference type="ChEBI" id="CHEBI:65078"/>
        <dbReference type="ChEBI" id="CHEBI:128769"/>
        <dbReference type="ChEBI" id="CHEBI:456216"/>
        <dbReference type="EC" id="2.7.4.26"/>
    </reaction>
</comment>
<evidence type="ECO:0000259" key="10">
    <source>
        <dbReference type="Pfam" id="PF00696"/>
    </source>
</evidence>
<dbReference type="InterPro" id="IPR024192">
    <property type="entry name" value="Fosfomycin_R_FomA-type"/>
</dbReference>
<keyword evidence="4" id="KW-0808">Transferase</keyword>
<reference evidence="12" key="2">
    <citation type="submission" date="2025-08" db="UniProtKB">
        <authorList>
            <consortium name="RefSeq"/>
        </authorList>
    </citation>
    <scope>IDENTIFICATION</scope>
    <source>
        <tissue evidence="12">Leaves</tissue>
    </source>
</reference>
<dbReference type="AlphaFoldDB" id="A0A6P6VAG0"/>
<sequence length="365" mass="39114">MSSANIGVGESKAKESCSKITATMEEQQQNALSKTSTSPFQSKPIRCIVKLGGAAITCKHELETINEKNLDTVSKQLRQVMLSCPDSGKVLGMDWSKRPGTSETPSTIDGCCDEFKVDFEKFVVVHGAGSFGHFQASKSGVHKGGLCKSLVKAGFVATRISVTSLNHEIVRALAKEGIPSIGMSPFSCGWLTCERNMEAANVSMVVKALDSGFVPVLHGDAVLDTSQDCTILSGDVIIRYLAEELKPEFVVFLTDVLGVHDRPPTEPGAVLLREIAVHEDGSWSVVKPNVQDASKQVVVTVAAHDTTGGMVTKISEAAMIAKLGIDVYIVKAATEHSKIALSGDLKHNVPESWLGTIVRPLRQQQ</sequence>
<evidence type="ECO:0000256" key="5">
    <source>
        <dbReference type="ARBA" id="ARBA00022741"/>
    </source>
</evidence>
<dbReference type="GO" id="GO:0005829">
    <property type="term" value="C:cytosol"/>
    <property type="evidence" value="ECO:0007669"/>
    <property type="project" value="TreeGrafter"/>
</dbReference>
<dbReference type="Proteomes" id="UP001652660">
    <property type="component" value="Chromosome 11e"/>
</dbReference>
<dbReference type="Gene3D" id="3.40.1160.10">
    <property type="entry name" value="Acetylglutamate kinase-like"/>
    <property type="match status" value="1"/>
</dbReference>
<dbReference type="GO" id="GO:0102043">
    <property type="term" value="F:isopentenyl phosphate kinase activity"/>
    <property type="evidence" value="ECO:0007669"/>
    <property type="project" value="UniProtKB-EC"/>
</dbReference>
<keyword evidence="11" id="KW-1185">Reference proteome</keyword>
<dbReference type="InterPro" id="IPR001048">
    <property type="entry name" value="Asp/Glu/Uridylate_kinase"/>
</dbReference>
<name>A0A6P6VAG0_COFAR</name>
<evidence type="ECO:0000256" key="2">
    <source>
        <dbReference type="ARBA" id="ARBA00012908"/>
    </source>
</evidence>
<evidence type="ECO:0000313" key="11">
    <source>
        <dbReference type="Proteomes" id="UP001652660"/>
    </source>
</evidence>
<dbReference type="PANTHER" id="PTHR43654:SF1">
    <property type="entry name" value="ISOPENTENYL PHOSPHATE KINASE"/>
    <property type="match status" value="1"/>
</dbReference>
<evidence type="ECO:0000256" key="7">
    <source>
        <dbReference type="ARBA" id="ARBA00022840"/>
    </source>
</evidence>
<dbReference type="GeneID" id="113719084"/>
<evidence type="ECO:0000256" key="1">
    <source>
        <dbReference type="ARBA" id="ARBA00010540"/>
    </source>
</evidence>
<dbReference type="GO" id="GO:0005524">
    <property type="term" value="F:ATP binding"/>
    <property type="evidence" value="ECO:0007669"/>
    <property type="project" value="UniProtKB-KW"/>
</dbReference>
<keyword evidence="5" id="KW-0547">Nucleotide-binding</keyword>
<evidence type="ECO:0000256" key="9">
    <source>
        <dbReference type="ARBA" id="ARBA00049063"/>
    </source>
</evidence>
<dbReference type="Pfam" id="PF00696">
    <property type="entry name" value="AA_kinase"/>
    <property type="match status" value="1"/>
</dbReference>
<dbReference type="PANTHER" id="PTHR43654">
    <property type="entry name" value="GLUTAMATE 5-KINASE"/>
    <property type="match status" value="1"/>
</dbReference>
<evidence type="ECO:0000256" key="3">
    <source>
        <dbReference type="ARBA" id="ARBA00017267"/>
    </source>
</evidence>
<evidence type="ECO:0000313" key="12">
    <source>
        <dbReference type="RefSeq" id="XP_027099908.1"/>
    </source>
</evidence>
<dbReference type="GO" id="GO:0016301">
    <property type="term" value="F:kinase activity"/>
    <property type="evidence" value="ECO:0007669"/>
    <property type="project" value="UniProtKB-KW"/>
</dbReference>
<dbReference type="EC" id="2.7.4.26" evidence="2"/>
<dbReference type="SUPFAM" id="SSF53633">
    <property type="entry name" value="Carbamate kinase-like"/>
    <property type="match status" value="1"/>
</dbReference>
<evidence type="ECO:0000256" key="8">
    <source>
        <dbReference type="ARBA" id="ARBA00023229"/>
    </source>
</evidence>
<comment type="similarity">
    <text evidence="1">Belongs to the isopentenyl phosphate kinase family.</text>
</comment>
<dbReference type="GO" id="GO:0016114">
    <property type="term" value="P:terpenoid biosynthetic process"/>
    <property type="evidence" value="ECO:0007669"/>
    <property type="project" value="TreeGrafter"/>
</dbReference>
<feature type="domain" description="Aspartate/glutamate/uridylate kinase" evidence="10">
    <location>
        <begin position="120"/>
        <end position="330"/>
    </location>
</feature>